<comment type="caution">
    <text evidence="3">The sequence shown here is derived from an EMBL/GenBank/DDBJ whole genome shotgun (WGS) entry which is preliminary data.</text>
</comment>
<proteinExistence type="predicted"/>
<keyword evidence="1" id="KW-0092">Biotin</keyword>
<dbReference type="InterPro" id="IPR050709">
    <property type="entry name" value="Biotin_Carboxyl_Carrier/Decarb"/>
</dbReference>
<evidence type="ECO:0000313" key="3">
    <source>
        <dbReference type="EMBL" id="KDS53777.1"/>
    </source>
</evidence>
<organism evidence="3 5">
    <name type="scientific">Phocaeicola vulgatus str. 3975 RP4</name>
    <dbReference type="NCBI Taxonomy" id="1339352"/>
    <lineage>
        <taxon>Bacteria</taxon>
        <taxon>Pseudomonadati</taxon>
        <taxon>Bacteroidota</taxon>
        <taxon>Bacteroidia</taxon>
        <taxon>Bacteroidales</taxon>
        <taxon>Bacteroidaceae</taxon>
        <taxon>Phocaeicola</taxon>
    </lineage>
</organism>
<evidence type="ECO:0000313" key="4">
    <source>
        <dbReference type="EMBL" id="KDS54998.1"/>
    </source>
</evidence>
<dbReference type="PANTHER" id="PTHR45266">
    <property type="entry name" value="OXALOACETATE DECARBOXYLASE ALPHA CHAIN"/>
    <property type="match status" value="1"/>
</dbReference>
<reference evidence="3 5" key="1">
    <citation type="submission" date="2014-04" db="EMBL/GenBank/DDBJ databases">
        <authorList>
            <person name="Sears C."/>
            <person name="Carroll K."/>
            <person name="Sack B.R."/>
            <person name="Qadri F."/>
            <person name="Myers L.L."/>
            <person name="Chung G.-T."/>
            <person name="Escheverria P."/>
            <person name="Fraser C.M."/>
            <person name="Sadzewicz L."/>
            <person name="Shefchek K.A."/>
            <person name="Tallon L."/>
            <person name="Das S.P."/>
            <person name="Daugherty S."/>
            <person name="Mongodin E.F."/>
        </authorList>
    </citation>
    <scope>NUCLEOTIDE SEQUENCE [LARGE SCALE GENOMIC DNA]</scope>
    <source>
        <strain evidence="3 5">3975 RP4</strain>
    </source>
</reference>
<name>A0A069SQ58_PHOVU</name>
<dbReference type="RefSeq" id="WP_005845446.1">
    <property type="nucleotide sequence ID" value="NZ_JNHM01000018.1"/>
</dbReference>
<dbReference type="AlphaFoldDB" id="A0A069SQ58"/>
<dbReference type="InterPro" id="IPR000089">
    <property type="entry name" value="Biotin_lipoyl"/>
</dbReference>
<accession>A0A069SQ58</accession>
<dbReference type="EMBL" id="JNHM01000018">
    <property type="protein sequence ID" value="KDS54998.1"/>
    <property type="molecule type" value="Genomic_DNA"/>
</dbReference>
<sequence length="171" mass="19041">MEIHIGDRVADVTLVSKEGNKVQFMIDGKPYDVDIVMAENGSCSILHDGNSFNAELIRGEGGKSYDVNMFYRSYHVDIVDTQTKYLRMKKGGEERQDDKIVAPMPGKVVKIPVRKGDRLSSGDIVVVLEAMKMQSNYKVTSDCTVRDILVNEGDSVNANQVLIVLDIIKED</sequence>
<dbReference type="SUPFAM" id="SSF51230">
    <property type="entry name" value="Single hybrid motif"/>
    <property type="match status" value="1"/>
</dbReference>
<dbReference type="PANTHER" id="PTHR45266:SF3">
    <property type="entry name" value="OXALOACETATE DECARBOXYLASE ALPHA CHAIN"/>
    <property type="match status" value="1"/>
</dbReference>
<dbReference type="Pfam" id="PF00364">
    <property type="entry name" value="Biotin_lipoyl"/>
    <property type="match status" value="1"/>
</dbReference>
<dbReference type="CDD" id="cd06850">
    <property type="entry name" value="biotinyl_domain"/>
    <property type="match status" value="1"/>
</dbReference>
<feature type="domain" description="Lipoyl-binding" evidence="2">
    <location>
        <begin position="75"/>
        <end position="166"/>
    </location>
</feature>
<dbReference type="Gene3D" id="2.40.50.100">
    <property type="match status" value="1"/>
</dbReference>
<protein>
    <submittedName>
        <fullName evidence="3">HlyD secretion family protein</fullName>
    </submittedName>
</protein>
<dbReference type="Proteomes" id="UP000027661">
    <property type="component" value="Unassembled WGS sequence"/>
</dbReference>
<gene>
    <name evidence="4" type="ORF">M099_1435</name>
    <name evidence="3" type="ORF">M099_2194</name>
</gene>
<dbReference type="GeneID" id="93447174"/>
<dbReference type="InterPro" id="IPR011053">
    <property type="entry name" value="Single_hybrid_motif"/>
</dbReference>
<evidence type="ECO:0000313" key="5">
    <source>
        <dbReference type="Proteomes" id="UP000027661"/>
    </source>
</evidence>
<dbReference type="PATRIC" id="fig|1339352.3.peg.1387"/>
<dbReference type="PROSITE" id="PS50968">
    <property type="entry name" value="BIOTINYL_LIPOYL"/>
    <property type="match status" value="1"/>
</dbReference>
<evidence type="ECO:0000256" key="1">
    <source>
        <dbReference type="ARBA" id="ARBA00023267"/>
    </source>
</evidence>
<dbReference type="EMBL" id="JNHM01000028">
    <property type="protein sequence ID" value="KDS53777.1"/>
    <property type="molecule type" value="Genomic_DNA"/>
</dbReference>
<evidence type="ECO:0000259" key="2">
    <source>
        <dbReference type="PROSITE" id="PS50968"/>
    </source>
</evidence>